<organism evidence="1 2">
    <name type="scientific">Rattus norvegicus</name>
    <name type="common">Rat</name>
    <dbReference type="NCBI Taxonomy" id="10116"/>
    <lineage>
        <taxon>Eukaryota</taxon>
        <taxon>Metazoa</taxon>
        <taxon>Chordata</taxon>
        <taxon>Craniata</taxon>
        <taxon>Vertebrata</taxon>
        <taxon>Euteleostomi</taxon>
        <taxon>Mammalia</taxon>
        <taxon>Eutheria</taxon>
        <taxon>Euarchontoglires</taxon>
        <taxon>Glires</taxon>
        <taxon>Rodentia</taxon>
        <taxon>Myomorpha</taxon>
        <taxon>Muroidea</taxon>
        <taxon>Muridae</taxon>
        <taxon>Murinae</taxon>
        <taxon>Rattus</taxon>
    </lineage>
</organism>
<name>A6KPH0_RAT</name>
<evidence type="ECO:0000313" key="1">
    <source>
        <dbReference type="EMBL" id="EDL83995.1"/>
    </source>
</evidence>
<gene>
    <name evidence="1" type="ORF">rCG_57203</name>
</gene>
<accession>A6KPH0</accession>
<dbReference type="EMBL" id="CH474079">
    <property type="protein sequence ID" value="EDL83995.1"/>
    <property type="molecule type" value="Genomic_DNA"/>
</dbReference>
<dbReference type="Proteomes" id="UP000234681">
    <property type="component" value="Chromosome 14"/>
</dbReference>
<proteinExistence type="predicted"/>
<protein>
    <submittedName>
        <fullName evidence="1">RCG57203</fullName>
    </submittedName>
</protein>
<sequence>MDPKKLEFPQESHAGKRKRLEAWCLAEWENGAETLVTVGAAF</sequence>
<reference evidence="1 2" key="1">
    <citation type="submission" date="2005-09" db="EMBL/GenBank/DDBJ databases">
        <authorList>
            <person name="Mural R.J."/>
            <person name="Li P.W."/>
            <person name="Adams M.D."/>
            <person name="Amanatides P.G."/>
            <person name="Baden-Tillson H."/>
            <person name="Barnstead M."/>
            <person name="Chin S.H."/>
            <person name="Dew I."/>
            <person name="Evans C.A."/>
            <person name="Ferriera S."/>
            <person name="Flanigan M."/>
            <person name="Fosler C."/>
            <person name="Glodek A."/>
            <person name="Gu Z."/>
            <person name="Holt R.A."/>
            <person name="Jennings D."/>
            <person name="Kraft C.L."/>
            <person name="Lu F."/>
            <person name="Nguyen T."/>
            <person name="Nusskern D.R."/>
            <person name="Pfannkoch C.M."/>
            <person name="Sitter C."/>
            <person name="Sutton G.G."/>
            <person name="Venter J.C."/>
            <person name="Wang Z."/>
            <person name="Woodage T."/>
            <person name="Zheng X.H."/>
            <person name="Zhong F."/>
        </authorList>
    </citation>
    <scope>NUCLEOTIDE SEQUENCE [LARGE SCALE GENOMIC DNA]</scope>
    <source>
        <strain>BN</strain>
        <strain evidence="2">Sprague-Dawley</strain>
    </source>
</reference>
<dbReference type="AlphaFoldDB" id="A6KPH0"/>
<evidence type="ECO:0000313" key="2">
    <source>
        <dbReference type="Proteomes" id="UP000234681"/>
    </source>
</evidence>